<evidence type="ECO:0000313" key="2">
    <source>
        <dbReference type="Proteomes" id="UP000030645"/>
    </source>
</evidence>
<sequence>MAHYLDYNIDKYYNHKKDMRNGGAMCMKYMRGAKKQDANEKQYCVASTSQGKRSSVKADFPFFTQSYLPFQITNFVAINPILRRQSKDIENYNTGEFFD</sequence>
<evidence type="ECO:0000313" key="1">
    <source>
        <dbReference type="EMBL" id="EXC20308.1"/>
    </source>
</evidence>
<name>W9S0L8_9ROSA</name>
<dbReference type="Proteomes" id="UP000030645">
    <property type="component" value="Unassembled WGS sequence"/>
</dbReference>
<protein>
    <submittedName>
        <fullName evidence="1">Uncharacterized protein</fullName>
    </submittedName>
</protein>
<accession>W9S0L8</accession>
<reference evidence="2" key="1">
    <citation type="submission" date="2013-01" db="EMBL/GenBank/DDBJ databases">
        <title>Draft Genome Sequence of a Mulberry Tree, Morus notabilis C.K. Schneid.</title>
        <authorList>
            <person name="He N."/>
            <person name="Zhao S."/>
        </authorList>
    </citation>
    <scope>NUCLEOTIDE SEQUENCE</scope>
</reference>
<proteinExistence type="predicted"/>
<gene>
    <name evidence="1" type="ORF">L484_020527</name>
</gene>
<keyword evidence="2" id="KW-1185">Reference proteome</keyword>
<organism evidence="1 2">
    <name type="scientific">Morus notabilis</name>
    <dbReference type="NCBI Taxonomy" id="981085"/>
    <lineage>
        <taxon>Eukaryota</taxon>
        <taxon>Viridiplantae</taxon>
        <taxon>Streptophyta</taxon>
        <taxon>Embryophyta</taxon>
        <taxon>Tracheophyta</taxon>
        <taxon>Spermatophyta</taxon>
        <taxon>Magnoliopsida</taxon>
        <taxon>eudicotyledons</taxon>
        <taxon>Gunneridae</taxon>
        <taxon>Pentapetalae</taxon>
        <taxon>rosids</taxon>
        <taxon>fabids</taxon>
        <taxon>Rosales</taxon>
        <taxon>Moraceae</taxon>
        <taxon>Moreae</taxon>
        <taxon>Morus</taxon>
    </lineage>
</organism>
<dbReference type="EMBL" id="KE345913">
    <property type="protein sequence ID" value="EXC20308.1"/>
    <property type="molecule type" value="Genomic_DNA"/>
</dbReference>
<dbReference type="AlphaFoldDB" id="W9S0L8"/>